<sequence length="144" mass="17036">MQVRCISNSVNVLPVASRCNYETEKTDFSFLNVGLLHNVYGLQFLSCRVDYLICQPEQNPFFIPSYFFEVQNALLPPYWSMCTTYSDVDYRCLFDLFHINALIGYHELVTSYVHYTGVIERENDALCLFFKEKKRIDDWQQKKN</sequence>
<proteinExistence type="predicted"/>
<dbReference type="STRING" id="1121455.SAMN02745728_01982"/>
<dbReference type="EMBL" id="FRDI01000012">
    <property type="protein sequence ID" value="SHN69965.1"/>
    <property type="molecule type" value="Genomic_DNA"/>
</dbReference>
<evidence type="ECO:0000313" key="2">
    <source>
        <dbReference type="Proteomes" id="UP000186469"/>
    </source>
</evidence>
<dbReference type="AlphaFoldDB" id="A0A1M7TGX5"/>
<evidence type="ECO:0000313" key="1">
    <source>
        <dbReference type="EMBL" id="SHN69965.1"/>
    </source>
</evidence>
<dbReference type="Proteomes" id="UP000186469">
    <property type="component" value="Unassembled WGS sequence"/>
</dbReference>
<accession>A0A1M7TGX5</accession>
<reference evidence="1 2" key="1">
    <citation type="submission" date="2016-12" db="EMBL/GenBank/DDBJ databases">
        <authorList>
            <person name="Song W.-J."/>
            <person name="Kurnit D.M."/>
        </authorList>
    </citation>
    <scope>NUCLEOTIDE SEQUENCE [LARGE SCALE GENOMIC DNA]</scope>
    <source>
        <strain evidence="1 2">DSM 11393</strain>
    </source>
</reference>
<keyword evidence="2" id="KW-1185">Reference proteome</keyword>
<gene>
    <name evidence="1" type="ORF">SAMN02745728_01982</name>
</gene>
<name>A0A1M7TGX5_9BACT</name>
<protein>
    <submittedName>
        <fullName evidence="1">Uncharacterized protein</fullName>
    </submittedName>
</protein>
<organism evidence="1 2">
    <name type="scientific">Desulfovibrio litoralis DSM 11393</name>
    <dbReference type="NCBI Taxonomy" id="1121455"/>
    <lineage>
        <taxon>Bacteria</taxon>
        <taxon>Pseudomonadati</taxon>
        <taxon>Thermodesulfobacteriota</taxon>
        <taxon>Desulfovibrionia</taxon>
        <taxon>Desulfovibrionales</taxon>
        <taxon>Desulfovibrionaceae</taxon>
        <taxon>Desulfovibrio</taxon>
    </lineage>
</organism>